<dbReference type="Gene3D" id="3.40.140.10">
    <property type="entry name" value="Cytidine Deaminase, domain 2"/>
    <property type="match status" value="1"/>
</dbReference>
<proteinExistence type="predicted"/>
<feature type="domain" description="CMP/dCMP-type deaminase" evidence="1">
    <location>
        <begin position="2"/>
        <end position="125"/>
    </location>
</feature>
<accession>A0A934M138</accession>
<dbReference type="PANTHER" id="PTHR11079:SF161">
    <property type="entry name" value="CMP_DCMP-TYPE DEAMINASE DOMAIN-CONTAINING PROTEIN"/>
    <property type="match status" value="1"/>
</dbReference>
<dbReference type="AlphaFoldDB" id="A0A934M138"/>
<dbReference type="Proteomes" id="UP000613255">
    <property type="component" value="Unassembled WGS sequence"/>
</dbReference>
<dbReference type="GO" id="GO:0047974">
    <property type="term" value="F:guanosine deaminase activity"/>
    <property type="evidence" value="ECO:0007669"/>
    <property type="project" value="TreeGrafter"/>
</dbReference>
<dbReference type="Pfam" id="PF00383">
    <property type="entry name" value="dCMP_cyt_deam_1"/>
    <property type="match status" value="1"/>
</dbReference>
<protein>
    <submittedName>
        <fullName evidence="2">Nucleoside deaminase</fullName>
    </submittedName>
</protein>
<dbReference type="EMBL" id="JAEIJD010000011">
    <property type="protein sequence ID" value="MBI6630640.1"/>
    <property type="molecule type" value="Genomic_DNA"/>
</dbReference>
<dbReference type="RefSeq" id="WP_198686660.1">
    <property type="nucleotide sequence ID" value="NZ_JAEIJD010000011.1"/>
</dbReference>
<gene>
    <name evidence="2" type="ORF">JAO82_12205</name>
</gene>
<sequence length="155" mass="16279">MAQDQDHMAAAIALAERNVAEGGSPFGAVLVQGGQVLERAVNEAHLSGDPTAHAELVAIQRACRSHGAAAVRGATIYASGQPCPMCLSACYAAGLGRVVFAGSNAEAAPFELSSQRIYDEFSRPLAQQSLAIEQQANGARIAALYRDWRARQDAK</sequence>
<comment type="caution">
    <text evidence="2">The sequence shown here is derived from an EMBL/GenBank/DDBJ whole genome shotgun (WGS) entry which is preliminary data.</text>
</comment>
<evidence type="ECO:0000259" key="1">
    <source>
        <dbReference type="PROSITE" id="PS51747"/>
    </source>
</evidence>
<dbReference type="CDD" id="cd01285">
    <property type="entry name" value="nucleoside_deaminase"/>
    <property type="match status" value="1"/>
</dbReference>
<dbReference type="SUPFAM" id="SSF53927">
    <property type="entry name" value="Cytidine deaminase-like"/>
    <property type="match status" value="1"/>
</dbReference>
<keyword evidence="3" id="KW-1185">Reference proteome</keyword>
<evidence type="ECO:0000313" key="3">
    <source>
        <dbReference type="Proteomes" id="UP000613255"/>
    </source>
</evidence>
<organism evidence="2 3">
    <name type="scientific">Pontibaca salina</name>
    <dbReference type="NCBI Taxonomy" id="2795731"/>
    <lineage>
        <taxon>Bacteria</taxon>
        <taxon>Pseudomonadati</taxon>
        <taxon>Pseudomonadota</taxon>
        <taxon>Alphaproteobacteria</taxon>
        <taxon>Rhodobacterales</taxon>
        <taxon>Roseobacteraceae</taxon>
        <taxon>Pontibaca</taxon>
    </lineage>
</organism>
<dbReference type="PANTHER" id="PTHR11079">
    <property type="entry name" value="CYTOSINE DEAMINASE FAMILY MEMBER"/>
    <property type="match status" value="1"/>
</dbReference>
<dbReference type="PROSITE" id="PS51747">
    <property type="entry name" value="CYT_DCMP_DEAMINASES_2"/>
    <property type="match status" value="1"/>
</dbReference>
<dbReference type="InterPro" id="IPR002125">
    <property type="entry name" value="CMP_dCMP_dom"/>
</dbReference>
<reference evidence="2" key="1">
    <citation type="submission" date="2020-12" db="EMBL/GenBank/DDBJ databases">
        <title>Pontibaca salina gen. nov., sp. nov., isolated from marine sediment.</title>
        <authorList>
            <person name="Bo J."/>
            <person name="Wang S."/>
            <person name="Song X."/>
            <person name="Du Z."/>
        </authorList>
    </citation>
    <scope>NUCLEOTIDE SEQUENCE</scope>
    <source>
        <strain evidence="2">S1109L</strain>
    </source>
</reference>
<name>A0A934M138_9RHOB</name>
<evidence type="ECO:0000313" key="2">
    <source>
        <dbReference type="EMBL" id="MBI6630640.1"/>
    </source>
</evidence>
<dbReference type="InterPro" id="IPR016193">
    <property type="entry name" value="Cytidine_deaminase-like"/>
</dbReference>
<dbReference type="GO" id="GO:0006152">
    <property type="term" value="P:purine nucleoside catabolic process"/>
    <property type="evidence" value="ECO:0007669"/>
    <property type="project" value="TreeGrafter"/>
</dbReference>